<sequence length="138" mass="15671">MSTEQKTNCTNADSLVSVKVDINKDLCCDTGSYDDKLEKYQEFVRLHGGKGIYYNYQLKNGVTISEMGTQIIDERVLGSSGPIPETISELYIVVYENGLSQEYPFDINNELERIPNIEKYVGKNISLVNRLKYEKGVE</sequence>
<accession>A0A0S7EI60</accession>
<dbReference type="KEGG" id="mod:AS202_04750"/>
<protein>
    <submittedName>
        <fullName evidence="1">Uncharacterized protein</fullName>
    </submittedName>
</protein>
<dbReference type="AlphaFoldDB" id="A0A0S7EI60"/>
<dbReference type="EMBL" id="CP013690">
    <property type="protein sequence ID" value="ALU25501.1"/>
    <property type="molecule type" value="Genomic_DNA"/>
</dbReference>
<name>A0A0S7EI60_9FLAO</name>
<dbReference type="Proteomes" id="UP000069030">
    <property type="component" value="Chromosome"/>
</dbReference>
<evidence type="ECO:0000313" key="2">
    <source>
        <dbReference type="Proteomes" id="UP000069030"/>
    </source>
</evidence>
<proteinExistence type="predicted"/>
<gene>
    <name evidence="1" type="ORF">AS202_04750</name>
</gene>
<evidence type="ECO:0000313" key="1">
    <source>
        <dbReference type="EMBL" id="ALU25501.1"/>
    </source>
</evidence>
<organism evidence="1 2">
    <name type="scientific">Myroides odoratimimus</name>
    <dbReference type="NCBI Taxonomy" id="76832"/>
    <lineage>
        <taxon>Bacteria</taxon>
        <taxon>Pseudomonadati</taxon>
        <taxon>Bacteroidota</taxon>
        <taxon>Flavobacteriia</taxon>
        <taxon>Flavobacteriales</taxon>
        <taxon>Flavobacteriaceae</taxon>
        <taxon>Myroides</taxon>
    </lineage>
</organism>
<dbReference type="RefSeq" id="WP_006259914.1">
    <property type="nucleotide sequence ID" value="NZ_BCMQ01000009.1"/>
</dbReference>
<reference evidence="1 2" key="1">
    <citation type="journal article" date="2016" name="J. Zhejiang Univ. Sci. B">
        <title>Antibiotic resistance mechanisms of Myroides sp.</title>
        <authorList>
            <person name="Hu S."/>
            <person name="Yuan S."/>
            <person name="Qu H."/>
            <person name="Jiang T."/>
            <person name="Zhou Y."/>
            <person name="Wang M."/>
            <person name="Ming D."/>
        </authorList>
    </citation>
    <scope>NUCLEOTIDE SEQUENCE [LARGE SCALE GENOMIC DNA]</scope>
    <source>
        <strain evidence="1 2">PR63039</strain>
    </source>
</reference>